<dbReference type="Proteomes" id="UP001161691">
    <property type="component" value="Unassembled WGS sequence"/>
</dbReference>
<keyword evidence="1" id="KW-1133">Transmembrane helix</keyword>
<evidence type="ECO:0008006" key="4">
    <source>
        <dbReference type="Google" id="ProtNLM"/>
    </source>
</evidence>
<keyword evidence="1" id="KW-0472">Membrane</keyword>
<feature type="transmembrane region" description="Helical" evidence="1">
    <location>
        <begin position="76"/>
        <end position="98"/>
    </location>
</feature>
<organism evidence="2 3">
    <name type="scientific">Cohnella hashimotonis</name>
    <dbReference type="NCBI Taxonomy" id="2826895"/>
    <lineage>
        <taxon>Bacteria</taxon>
        <taxon>Bacillati</taxon>
        <taxon>Bacillota</taxon>
        <taxon>Bacilli</taxon>
        <taxon>Bacillales</taxon>
        <taxon>Paenibacillaceae</taxon>
        <taxon>Cohnella</taxon>
    </lineage>
</organism>
<comment type="caution">
    <text evidence="2">The sequence shown here is derived from an EMBL/GenBank/DDBJ whole genome shotgun (WGS) entry which is preliminary data.</text>
</comment>
<sequence length="99" mass="11026">MSYQATHEKVLFQADPDAASTLRSIRDRIFQVSNSHLNRRVRVQTLDGHTYEGVIAHVDSGHVYLRIPSPPGQRAFFGPSDAAILTLVLFELLVIVLLA</sequence>
<gene>
    <name evidence="2" type="ORF">KB449_12880</name>
</gene>
<evidence type="ECO:0000313" key="2">
    <source>
        <dbReference type="EMBL" id="MDI4645864.1"/>
    </source>
</evidence>
<evidence type="ECO:0000256" key="1">
    <source>
        <dbReference type="SAM" id="Phobius"/>
    </source>
</evidence>
<name>A0ABT6TIU0_9BACL</name>
<keyword evidence="1" id="KW-0812">Transmembrane</keyword>
<protein>
    <recommendedName>
        <fullName evidence="4">Acetyl-CoA acetyltransferase</fullName>
    </recommendedName>
</protein>
<accession>A0ABT6TIU0</accession>
<evidence type="ECO:0000313" key="3">
    <source>
        <dbReference type="Proteomes" id="UP001161691"/>
    </source>
</evidence>
<keyword evidence="3" id="KW-1185">Reference proteome</keyword>
<reference evidence="2" key="1">
    <citation type="submission" date="2023-04" db="EMBL/GenBank/DDBJ databases">
        <title>Comparative genomic analysis of Cohnella hashimotonis sp. nov., isolated from the International Space Station.</title>
        <authorList>
            <person name="Venkateswaran K."/>
            <person name="Simpson A."/>
        </authorList>
    </citation>
    <scope>NUCLEOTIDE SEQUENCE</scope>
    <source>
        <strain evidence="2">F6_2S_P_1</strain>
    </source>
</reference>
<dbReference type="RefSeq" id="WP_282908763.1">
    <property type="nucleotide sequence ID" value="NZ_JAGRPV010000001.1"/>
</dbReference>
<proteinExistence type="predicted"/>
<dbReference type="EMBL" id="JAGRPV010000001">
    <property type="protein sequence ID" value="MDI4645864.1"/>
    <property type="molecule type" value="Genomic_DNA"/>
</dbReference>